<accession>A0A0N1IML0</accession>
<dbReference type="OrthoDB" id="241340at2759"/>
<dbReference type="CDD" id="cd18091">
    <property type="entry name" value="SpoU-like_TRM3-like"/>
    <property type="match status" value="1"/>
</dbReference>
<keyword evidence="2" id="KW-0808">Transferase</keyword>
<feature type="domain" description="TARBP1" evidence="5">
    <location>
        <begin position="407"/>
        <end position="634"/>
    </location>
</feature>
<evidence type="ECO:0000313" key="7">
    <source>
        <dbReference type="Proteomes" id="UP000038009"/>
    </source>
</evidence>
<dbReference type="OMA" id="EPCMPNS"/>
<feature type="domain" description="tRNA/rRNA methyltransferase SpoU type" evidence="4">
    <location>
        <begin position="1840"/>
        <end position="1982"/>
    </location>
</feature>
<dbReference type="Gene3D" id="3.40.1280.10">
    <property type="match status" value="1"/>
</dbReference>
<feature type="region of interest" description="Disordered" evidence="3">
    <location>
        <begin position="226"/>
        <end position="267"/>
    </location>
</feature>
<name>A0A0N1IML0_LEPSE</name>
<evidence type="ECO:0000256" key="1">
    <source>
        <dbReference type="ARBA" id="ARBA00022603"/>
    </source>
</evidence>
<dbReference type="Pfam" id="PF25050">
    <property type="entry name" value="TARBP1"/>
    <property type="match status" value="1"/>
</dbReference>
<dbReference type="Pfam" id="PF00588">
    <property type="entry name" value="SpoU_methylase"/>
    <property type="match status" value="1"/>
</dbReference>
<dbReference type="InterPro" id="IPR044748">
    <property type="entry name" value="Trm3/TARBP1_C"/>
</dbReference>
<protein>
    <submittedName>
        <fullName evidence="6">Uncharacterized protein</fullName>
    </submittedName>
</protein>
<dbReference type="InterPro" id="IPR029026">
    <property type="entry name" value="tRNA_m1G_MTases_N"/>
</dbReference>
<feature type="compositionally biased region" description="Polar residues" evidence="3">
    <location>
        <begin position="243"/>
        <end position="260"/>
    </location>
</feature>
<organism evidence="6 7">
    <name type="scientific">Leptomonas seymouri</name>
    <dbReference type="NCBI Taxonomy" id="5684"/>
    <lineage>
        <taxon>Eukaryota</taxon>
        <taxon>Discoba</taxon>
        <taxon>Euglenozoa</taxon>
        <taxon>Kinetoplastea</taxon>
        <taxon>Metakinetoplastina</taxon>
        <taxon>Trypanosomatida</taxon>
        <taxon>Trypanosomatidae</taxon>
        <taxon>Leishmaniinae</taxon>
        <taxon>Leptomonas</taxon>
    </lineage>
</organism>
<evidence type="ECO:0000256" key="2">
    <source>
        <dbReference type="ARBA" id="ARBA00022679"/>
    </source>
</evidence>
<gene>
    <name evidence="6" type="ORF">ABL78_0745</name>
</gene>
<evidence type="ECO:0000259" key="4">
    <source>
        <dbReference type="Pfam" id="PF00588"/>
    </source>
</evidence>
<keyword evidence="7" id="KW-1185">Reference proteome</keyword>
<dbReference type="InterPro" id="IPR045330">
    <property type="entry name" value="TRM3/TARBP1"/>
</dbReference>
<evidence type="ECO:0000259" key="5">
    <source>
        <dbReference type="Pfam" id="PF25050"/>
    </source>
</evidence>
<reference evidence="6 7" key="1">
    <citation type="journal article" date="2015" name="PLoS Pathog.">
        <title>Leptomonas seymouri: Adaptations to the Dixenous Life Cycle Analyzed by Genome Sequencing, Transcriptome Profiling and Co-infection with Leishmania donovani.</title>
        <authorList>
            <person name="Kraeva N."/>
            <person name="Butenko A."/>
            <person name="Hlavacova J."/>
            <person name="Kostygov A."/>
            <person name="Myskova J."/>
            <person name="Grybchuk D."/>
            <person name="Lestinova T."/>
            <person name="Votypka J."/>
            <person name="Volf P."/>
            <person name="Opperdoes F."/>
            <person name="Flegontov P."/>
            <person name="Lukes J."/>
            <person name="Yurchenko V."/>
        </authorList>
    </citation>
    <scope>NUCLEOTIDE SEQUENCE [LARGE SCALE GENOMIC DNA]</scope>
    <source>
        <strain evidence="6 7">ATCC 30220</strain>
    </source>
</reference>
<keyword evidence="1" id="KW-0489">Methyltransferase</keyword>
<dbReference type="GO" id="GO:0030488">
    <property type="term" value="P:tRNA methylation"/>
    <property type="evidence" value="ECO:0007669"/>
    <property type="project" value="InterPro"/>
</dbReference>
<proteinExistence type="predicted"/>
<dbReference type="VEuPathDB" id="TriTrypDB:Lsey_0010_0120"/>
<sequence>MTSLFISLVDQLATRRDGSRLHHATVDADEQAVRLFLVSCDLMAAFRRTDLCEHLEHMMAQQWPALLRSEAGARSLALGAATATMPAASFPPLVAASGALIGLLWSGRAEVCATAAAPHASVAPASRAWVEEMHDKWQSYVLQLLSAQPAFSAEVCTTACYTVGQLSLLPGGCCDRVLRAACEALKAGCEDGLTAVLATELLGQCTSLMVACKPFQLRGAVLEDPALRHKNTQEGSKTRKKPTGSSSTQTGKRTRPSTQRPAAEGRCTGTATAVKGASDDAASAAAEDTGTCTALPSCYPFPTTERVAQLKTELIECCLATLGSSMATPTETNTQQNRAVPTALICRRVLIPLLLLDGSEGLQRYESLIHNLLHTLATRTGALASVTTTGGSAQDGAAVDSSIVYSENCDDVVLLIAALFDFLFRRPSLDPATDFRFSPFLWGVLSSAMHRSLTATEMDAGHRSNMQLRVVYLLKRIVYLTKEQQYQQSSTARLPEVLEFHPLFCWCSTLSPSTGDALSATAWDSFFLVLESLSEYGWHIIEPVMARLDTLVAELNTHLKLCASAASSKQAVRPSTRGALHTQWIEMLLLKLILHPNIGVRKVGLRRVWRLPRRVLQSLSATFLFQDAFQSASDPRLCADLDRIPITASFLDTKAFEGAEVKAVPDIEPLAQEVERFYSSLFLTRWLTNAAADADAASTDGRVDALRRLLDTTLSKPPRFTVCVLARTLLALGQVLLHHHINAEPILLHEDVLQRLHRFMRDSVQENIPFWLDVRVTAILFAALTTFAAATPSPRRCRQHPSFWRLYCMCGPLGESGGHSIAGMDACGQYGLVGASIDECFLQQWLVQLSAHMKMTRYSIADNESTADSISLVDELLNVVGLERRVEGLLQASSPTPSASAVNIVEIKETFFLVGALTRTGSARHAQLIRTIAHAVASTVASLQARAYCTAAQLLNSAACLVELHHTLGNEVCGQLWPLRTTLQSMSAALHTHAVTSLRAALHAVAAGKSSAVVGGASLFDDSADKSVWPLMDTTHFDIFSAAVASVNSIACSSSSSGSVATTTKNASSVATAAGILNLSCHVEQLMGLLREAVEVYRALTSATQRKGGEADAGRVAAVLVVTRNVCRLLQSELCGFLTMGSGAANTAAQHDGHLPLQASPLPTDRESPPLHDGMTRYTLAGVLSSQAVQVYLQQLMALPDYRVPTGPVPSALSDASWSTLLGQQGRYRCNILYVLALCLKPASERDDSGPDVNSARGFWTSRADFEGTVAAVQDFALRQLEECWTMNLASVYDLLVWVASSNVPHIVDYIAIAEGMWSHMKEVGARQYTRLAALAFTALHFVMPHHPEYVRVLLQRVLEGEGKEAQTADRDVYFAAMTASLQVLHNPAQNWPVLRDVLLYSAVLFNTNRDEEENESTVAVTEPLLQSWPDALRLYYPPTTRMSAVGRAMAVSTLLWCCHVDVAGRAVPLTMELLRMNVCHPVVTHEPCMPNSRTHRIRIRLWQLLCALLPCLAQPQQPVPLQQIEEVFRLLVLHCVTVNNMGSVRRLMELYAIRLVEQHPSLYTVVGEALGNYSLRPQVCGSYILIACHAMLRQEDQELLKDGADAGTFDCLFPRILQQSTSNQHLLRIISHIGLVNICQRRIAHGRPLSAAVEAVYDYVLRAPEHIKFREKHEHMLFFDTSEASSPRNLFCVQRKEANTVLAEVLPAAAFERIRFVETELCCMIGALYPMELLRVRDWCAALRVCDLVSVFKDFTVIPHTGTPCDYYVDYTQEVTELLTRDPMVEAGQSITAPATAGAASEEVDAATANVQKKVSSWWATEVYNELHPRALRTQKQPIIVVGSLLENPVNIAGLCRCGEIFAVESIVVPERKVFEHPHFIAAARSAELWIPWEEVAPKDLPGYLEGLRRGGYTIVGIEQTANSVSMEAFSFPERCAVVLGAEGQGVPAPLIPLLDVCVEIPQYGLIRSLNVHVTGAIAMYEYTRQHLMGKADVQ</sequence>
<dbReference type="EMBL" id="LJSK01000010">
    <property type="protein sequence ID" value="KPI90100.1"/>
    <property type="molecule type" value="Genomic_DNA"/>
</dbReference>
<evidence type="ECO:0000256" key="3">
    <source>
        <dbReference type="SAM" id="MobiDB-lite"/>
    </source>
</evidence>
<dbReference type="SUPFAM" id="SSF75217">
    <property type="entry name" value="alpha/beta knot"/>
    <property type="match status" value="1"/>
</dbReference>
<dbReference type="InterPro" id="IPR056921">
    <property type="entry name" value="TARBP1_dom"/>
</dbReference>
<dbReference type="InterPro" id="IPR029028">
    <property type="entry name" value="Alpha/beta_knot_MTases"/>
</dbReference>
<dbReference type="GO" id="GO:0003723">
    <property type="term" value="F:RNA binding"/>
    <property type="evidence" value="ECO:0007669"/>
    <property type="project" value="InterPro"/>
</dbReference>
<dbReference type="PANTHER" id="PTHR12029:SF11">
    <property type="entry name" value="METHYLTRANSFERASE TARBP1-RELATED"/>
    <property type="match status" value="1"/>
</dbReference>
<comment type="caution">
    <text evidence="6">The sequence shown here is derived from an EMBL/GenBank/DDBJ whole genome shotgun (WGS) entry which is preliminary data.</text>
</comment>
<dbReference type="Proteomes" id="UP000038009">
    <property type="component" value="Unassembled WGS sequence"/>
</dbReference>
<dbReference type="InterPro" id="IPR001537">
    <property type="entry name" value="SpoU_MeTrfase"/>
</dbReference>
<dbReference type="PANTHER" id="PTHR12029">
    <property type="entry name" value="RNA METHYLTRANSFERASE"/>
    <property type="match status" value="1"/>
</dbReference>
<evidence type="ECO:0000313" key="6">
    <source>
        <dbReference type="EMBL" id="KPI90100.1"/>
    </source>
</evidence>
<dbReference type="FunFam" id="3.40.1280.10:FF:000044">
    <property type="entry name" value="Variant surface glycoprotein (VSG), putative"/>
    <property type="match status" value="1"/>
</dbReference>
<dbReference type="GO" id="GO:0016423">
    <property type="term" value="F:tRNA (guanine) methyltransferase activity"/>
    <property type="evidence" value="ECO:0007669"/>
    <property type="project" value="InterPro"/>
</dbReference>